<organism evidence="7 8">
    <name type="scientific">Siphonobacter curvatus</name>
    <dbReference type="NCBI Taxonomy" id="2094562"/>
    <lineage>
        <taxon>Bacteria</taxon>
        <taxon>Pseudomonadati</taxon>
        <taxon>Bacteroidota</taxon>
        <taxon>Cytophagia</taxon>
        <taxon>Cytophagales</taxon>
        <taxon>Cytophagaceae</taxon>
        <taxon>Siphonobacter</taxon>
    </lineage>
</organism>
<evidence type="ECO:0000256" key="1">
    <source>
        <dbReference type="ARBA" id="ARBA00004651"/>
    </source>
</evidence>
<dbReference type="EMBL" id="PTRA01000007">
    <property type="protein sequence ID" value="PQA54047.1"/>
    <property type="molecule type" value="Genomic_DNA"/>
</dbReference>
<dbReference type="GO" id="GO:0005886">
    <property type="term" value="C:plasma membrane"/>
    <property type="evidence" value="ECO:0007669"/>
    <property type="project" value="UniProtKB-SubCell"/>
</dbReference>
<evidence type="ECO:0000313" key="8">
    <source>
        <dbReference type="Proteomes" id="UP000239590"/>
    </source>
</evidence>
<feature type="transmembrane region" description="Helical" evidence="6">
    <location>
        <begin position="51"/>
        <end position="70"/>
    </location>
</feature>
<keyword evidence="5 6" id="KW-0472">Membrane</keyword>
<keyword evidence="8" id="KW-1185">Reference proteome</keyword>
<evidence type="ECO:0008006" key="9">
    <source>
        <dbReference type="Google" id="ProtNLM"/>
    </source>
</evidence>
<keyword evidence="3 6" id="KW-0812">Transmembrane</keyword>
<proteinExistence type="predicted"/>
<dbReference type="InterPro" id="IPR005171">
    <property type="entry name" value="Cyt_c_oxidase_su4_prok"/>
</dbReference>
<gene>
    <name evidence="7" type="ORF">C5O19_23040</name>
</gene>
<sequence>MASEYTEYVEKNGKMVAKPQTKKIWRTFWILLIITVLEFVVAFSLPHHMHLLKVSIFVGMTIVKAAYIMGEFMHLSGETKSLFWTIIVPLVFIAWLVLALLMEGGFISSY</sequence>
<keyword evidence="4 6" id="KW-1133">Transmembrane helix</keyword>
<keyword evidence="2" id="KW-1003">Cell membrane</keyword>
<feature type="transmembrane region" description="Helical" evidence="6">
    <location>
        <begin position="82"/>
        <end position="102"/>
    </location>
</feature>
<feature type="transmembrane region" description="Helical" evidence="6">
    <location>
        <begin position="24"/>
        <end position="45"/>
    </location>
</feature>
<comment type="subcellular location">
    <subcellularLocation>
        <location evidence="1">Cell membrane</location>
        <topology evidence="1">Multi-pass membrane protein</topology>
    </subcellularLocation>
</comment>
<comment type="caution">
    <text evidence="7">The sequence shown here is derived from an EMBL/GenBank/DDBJ whole genome shotgun (WGS) entry which is preliminary data.</text>
</comment>
<evidence type="ECO:0000256" key="6">
    <source>
        <dbReference type="SAM" id="Phobius"/>
    </source>
</evidence>
<evidence type="ECO:0000256" key="4">
    <source>
        <dbReference type="ARBA" id="ARBA00022989"/>
    </source>
</evidence>
<evidence type="ECO:0000256" key="5">
    <source>
        <dbReference type="ARBA" id="ARBA00023136"/>
    </source>
</evidence>
<dbReference type="Pfam" id="PF03626">
    <property type="entry name" value="COX4_pro"/>
    <property type="match status" value="1"/>
</dbReference>
<evidence type="ECO:0000313" key="7">
    <source>
        <dbReference type="EMBL" id="PQA54047.1"/>
    </source>
</evidence>
<dbReference type="RefSeq" id="WP_104715743.1">
    <property type="nucleotide sequence ID" value="NZ_PTRA01000007.1"/>
</dbReference>
<dbReference type="OrthoDB" id="981917at2"/>
<accession>A0A2S7IFP5</accession>
<reference evidence="8" key="1">
    <citation type="submission" date="2018-02" db="EMBL/GenBank/DDBJ databases">
        <title>Genome sequencing of Solimonas sp. HR-BB.</title>
        <authorList>
            <person name="Lee Y."/>
            <person name="Jeon C.O."/>
        </authorList>
    </citation>
    <scope>NUCLEOTIDE SEQUENCE [LARGE SCALE GENOMIC DNA]</scope>
    <source>
        <strain evidence="8">HR-U</strain>
    </source>
</reference>
<evidence type="ECO:0000256" key="2">
    <source>
        <dbReference type="ARBA" id="ARBA00022475"/>
    </source>
</evidence>
<protein>
    <recommendedName>
        <fullName evidence="9">Cytochrome C oxidase subunit IV</fullName>
    </recommendedName>
</protein>
<evidence type="ECO:0000256" key="3">
    <source>
        <dbReference type="ARBA" id="ARBA00022692"/>
    </source>
</evidence>
<name>A0A2S7IFP5_9BACT</name>
<dbReference type="AlphaFoldDB" id="A0A2S7IFP5"/>
<dbReference type="Proteomes" id="UP000239590">
    <property type="component" value="Unassembled WGS sequence"/>
</dbReference>